<evidence type="ECO:0000313" key="7">
    <source>
        <dbReference type="Proteomes" id="UP001056381"/>
    </source>
</evidence>
<dbReference type="InterPro" id="IPR036291">
    <property type="entry name" value="NAD(P)-bd_dom_sf"/>
</dbReference>
<proteinExistence type="predicted"/>
<gene>
    <name evidence="6" type="ORF">M9B40_04270</name>
</gene>
<dbReference type="PANTHER" id="PTHR21089">
    <property type="entry name" value="SHIKIMATE DEHYDROGENASE"/>
    <property type="match status" value="1"/>
</dbReference>
<sequence>MKRAVIIGKDVSKGARSPILWNAAFNALDIDAEMTTVDIEHESDAIEFLDSETSKPDFIGGAVAAPLKEVVANYFADDSGSFIEPKNCFFNSEGRFTAANTDTLALLESISSVKNDLDIQRLCILGTGGVSKSLCYQLSNQNKNFDVDVYGRNQEISSLFTDFGVNFKDYGALNLDIENYDVLINCTSIGKDGNNEDSILSTSQLSLINKEALLFDVNYINSPSKLLRDASSLSLNCIDGSRMNLMQAVIGFCLANDLVGKEDVVHQHMLEAIKEI</sequence>
<accession>A0A9Q8X3R2</accession>
<evidence type="ECO:0000256" key="2">
    <source>
        <dbReference type="ARBA" id="ARBA00022857"/>
    </source>
</evidence>
<comment type="pathway">
    <text evidence="1">Metabolic intermediate biosynthesis; chorismate biosynthesis; chorismate from D-erythrose 4-phosphate and phosphoenolpyruvate: step 4/7.</text>
</comment>
<dbReference type="GO" id="GO:0050661">
    <property type="term" value="F:NADP binding"/>
    <property type="evidence" value="ECO:0007669"/>
    <property type="project" value="TreeGrafter"/>
</dbReference>
<dbReference type="Gene3D" id="3.40.50.10860">
    <property type="entry name" value="Leucine Dehydrogenase, chain A, domain 1"/>
    <property type="match status" value="1"/>
</dbReference>
<dbReference type="Proteomes" id="UP001056381">
    <property type="component" value="Chromosome"/>
</dbReference>
<keyword evidence="4" id="KW-0028">Amino-acid biosynthesis</keyword>
<dbReference type="Pfam" id="PF08501">
    <property type="entry name" value="Shikimate_dh_N"/>
    <property type="match status" value="1"/>
</dbReference>
<dbReference type="GO" id="GO:0019632">
    <property type="term" value="P:shikimate metabolic process"/>
    <property type="evidence" value="ECO:0007669"/>
    <property type="project" value="TreeGrafter"/>
</dbReference>
<keyword evidence="2" id="KW-0521">NADP</keyword>
<name>A0A9Q8X3R2_9GAMM</name>
<evidence type="ECO:0000256" key="3">
    <source>
        <dbReference type="ARBA" id="ARBA00023002"/>
    </source>
</evidence>
<keyword evidence="3" id="KW-0560">Oxidoreductase</keyword>
<evidence type="ECO:0000256" key="1">
    <source>
        <dbReference type="ARBA" id="ARBA00004871"/>
    </source>
</evidence>
<dbReference type="GO" id="GO:0009073">
    <property type="term" value="P:aromatic amino acid family biosynthetic process"/>
    <property type="evidence" value="ECO:0007669"/>
    <property type="project" value="UniProtKB-KW"/>
</dbReference>
<dbReference type="InterPro" id="IPR022893">
    <property type="entry name" value="Shikimate_DH_fam"/>
</dbReference>
<dbReference type="GO" id="GO:0009423">
    <property type="term" value="P:chorismate biosynthetic process"/>
    <property type="evidence" value="ECO:0007669"/>
    <property type="project" value="TreeGrafter"/>
</dbReference>
<evidence type="ECO:0000256" key="4">
    <source>
        <dbReference type="ARBA" id="ARBA00023141"/>
    </source>
</evidence>
<protein>
    <recommendedName>
        <fullName evidence="5">Shikimate dehydrogenase substrate binding N-terminal domain-containing protein</fullName>
    </recommendedName>
</protein>
<keyword evidence="7" id="KW-1185">Reference proteome</keyword>
<organism evidence="6 7">
    <name type="scientific">SAR86 cluster bacterium</name>
    <dbReference type="NCBI Taxonomy" id="2030880"/>
    <lineage>
        <taxon>Bacteria</taxon>
        <taxon>Pseudomonadati</taxon>
        <taxon>Pseudomonadota</taxon>
        <taxon>Gammaproteobacteria</taxon>
        <taxon>SAR86 cluster</taxon>
    </lineage>
</organism>
<reference evidence="6" key="1">
    <citation type="submission" date="2022-05" db="EMBL/GenBank/DDBJ databases">
        <title>Single-amplified genomics reveal most streamlined microbe among free-living bacteria.</title>
        <authorList>
            <person name="Roda-Garcia J."/>
            <person name="Haro-Moreno J.M."/>
            <person name="Rodriguez-Valera F."/>
            <person name="Almagro-Moreno S."/>
            <person name="Lopez-Perez M."/>
        </authorList>
    </citation>
    <scope>NUCLEOTIDE SEQUENCE</scope>
    <source>
        <strain evidence="6">TMED112-D2-2</strain>
    </source>
</reference>
<dbReference type="SUPFAM" id="SSF53223">
    <property type="entry name" value="Aminoacid dehydrogenase-like, N-terminal domain"/>
    <property type="match status" value="1"/>
</dbReference>
<dbReference type="InterPro" id="IPR013708">
    <property type="entry name" value="Shikimate_DH-bd_N"/>
</dbReference>
<dbReference type="AlphaFoldDB" id="A0A9Q8X3R2"/>
<dbReference type="SUPFAM" id="SSF51735">
    <property type="entry name" value="NAD(P)-binding Rossmann-fold domains"/>
    <property type="match status" value="1"/>
</dbReference>
<evidence type="ECO:0000313" key="6">
    <source>
        <dbReference type="EMBL" id="URQ62943.1"/>
    </source>
</evidence>
<evidence type="ECO:0000259" key="5">
    <source>
        <dbReference type="Pfam" id="PF08501"/>
    </source>
</evidence>
<dbReference type="GO" id="GO:0005829">
    <property type="term" value="C:cytosol"/>
    <property type="evidence" value="ECO:0007669"/>
    <property type="project" value="TreeGrafter"/>
</dbReference>
<keyword evidence="4" id="KW-0057">Aromatic amino acid biosynthesis</keyword>
<dbReference type="GO" id="GO:0004764">
    <property type="term" value="F:shikimate 3-dehydrogenase (NADP+) activity"/>
    <property type="evidence" value="ECO:0007669"/>
    <property type="project" value="InterPro"/>
</dbReference>
<dbReference type="EMBL" id="CP097966">
    <property type="protein sequence ID" value="URQ62943.1"/>
    <property type="molecule type" value="Genomic_DNA"/>
</dbReference>
<dbReference type="PANTHER" id="PTHR21089:SF1">
    <property type="entry name" value="BIFUNCTIONAL 3-DEHYDROQUINATE DEHYDRATASE_SHIKIMATE DEHYDROGENASE, CHLOROPLASTIC"/>
    <property type="match status" value="1"/>
</dbReference>
<feature type="domain" description="Shikimate dehydrogenase substrate binding N-terminal" evidence="5">
    <location>
        <begin position="6"/>
        <end position="75"/>
    </location>
</feature>
<dbReference type="InterPro" id="IPR046346">
    <property type="entry name" value="Aminoacid_DH-like_N_sf"/>
</dbReference>
<dbReference type="Gene3D" id="3.40.50.720">
    <property type="entry name" value="NAD(P)-binding Rossmann-like Domain"/>
    <property type="match status" value="1"/>
</dbReference>